<dbReference type="EMBL" id="JANPWB010000013">
    <property type="protein sequence ID" value="KAJ1104173.1"/>
    <property type="molecule type" value="Genomic_DNA"/>
</dbReference>
<evidence type="ECO:0000256" key="1">
    <source>
        <dbReference type="SAM" id="MobiDB-lite"/>
    </source>
</evidence>
<proteinExistence type="predicted"/>
<evidence type="ECO:0000313" key="2">
    <source>
        <dbReference type="EMBL" id="KAJ1104173.1"/>
    </source>
</evidence>
<sequence>MFAPAMPPDFRQHPKGVKDRPELRHYSLPRRTAPGPSPPTEVSTGRKALPAAVRYSARLCPTGAPARRLNLLYRKRPTCTRR</sequence>
<reference evidence="2" key="1">
    <citation type="journal article" date="2022" name="bioRxiv">
        <title>Sequencing and chromosome-scale assembly of the giantPleurodeles waltlgenome.</title>
        <authorList>
            <person name="Brown T."/>
            <person name="Elewa A."/>
            <person name="Iarovenko S."/>
            <person name="Subramanian E."/>
            <person name="Araus A.J."/>
            <person name="Petzold A."/>
            <person name="Susuki M."/>
            <person name="Suzuki K.-i.T."/>
            <person name="Hayashi T."/>
            <person name="Toyoda A."/>
            <person name="Oliveira C."/>
            <person name="Osipova E."/>
            <person name="Leigh N.D."/>
            <person name="Simon A."/>
            <person name="Yun M.H."/>
        </authorList>
    </citation>
    <scope>NUCLEOTIDE SEQUENCE</scope>
    <source>
        <strain evidence="2">20211129_DDA</strain>
        <tissue evidence="2">Liver</tissue>
    </source>
</reference>
<name>A0AAV7MT63_PLEWA</name>
<dbReference type="AlphaFoldDB" id="A0AAV7MT63"/>
<keyword evidence="3" id="KW-1185">Reference proteome</keyword>
<organism evidence="2 3">
    <name type="scientific">Pleurodeles waltl</name>
    <name type="common">Iberian ribbed newt</name>
    <dbReference type="NCBI Taxonomy" id="8319"/>
    <lineage>
        <taxon>Eukaryota</taxon>
        <taxon>Metazoa</taxon>
        <taxon>Chordata</taxon>
        <taxon>Craniata</taxon>
        <taxon>Vertebrata</taxon>
        <taxon>Euteleostomi</taxon>
        <taxon>Amphibia</taxon>
        <taxon>Batrachia</taxon>
        <taxon>Caudata</taxon>
        <taxon>Salamandroidea</taxon>
        <taxon>Salamandridae</taxon>
        <taxon>Pleurodelinae</taxon>
        <taxon>Pleurodeles</taxon>
    </lineage>
</organism>
<comment type="caution">
    <text evidence="2">The sequence shown here is derived from an EMBL/GenBank/DDBJ whole genome shotgun (WGS) entry which is preliminary data.</text>
</comment>
<protein>
    <submittedName>
        <fullName evidence="2">Uncharacterized protein</fullName>
    </submittedName>
</protein>
<accession>A0AAV7MT63</accession>
<dbReference type="Proteomes" id="UP001066276">
    <property type="component" value="Chromosome 9"/>
</dbReference>
<evidence type="ECO:0000313" key="3">
    <source>
        <dbReference type="Proteomes" id="UP001066276"/>
    </source>
</evidence>
<feature type="compositionally biased region" description="Basic and acidic residues" evidence="1">
    <location>
        <begin position="10"/>
        <end position="25"/>
    </location>
</feature>
<feature type="region of interest" description="Disordered" evidence="1">
    <location>
        <begin position="1"/>
        <end position="47"/>
    </location>
</feature>
<gene>
    <name evidence="2" type="ORF">NDU88_001586</name>
</gene>